<keyword evidence="4" id="KW-1185">Reference proteome</keyword>
<feature type="compositionally biased region" description="Basic residues" evidence="2">
    <location>
        <begin position="238"/>
        <end position="253"/>
    </location>
</feature>
<name>A0A1I7UCA6_9PELO</name>
<dbReference type="eggNOG" id="KOG4451">
    <property type="taxonomic scope" value="Eukaryota"/>
</dbReference>
<proteinExistence type="predicted"/>
<evidence type="ECO:0000313" key="4">
    <source>
        <dbReference type="Proteomes" id="UP000095282"/>
    </source>
</evidence>
<reference evidence="5" key="1">
    <citation type="submission" date="2016-11" db="UniProtKB">
        <authorList>
            <consortium name="WormBaseParasite"/>
        </authorList>
    </citation>
    <scope>IDENTIFICATION</scope>
</reference>
<feature type="coiled-coil region" evidence="1">
    <location>
        <begin position="24"/>
        <end position="125"/>
    </location>
</feature>
<evidence type="ECO:0000256" key="2">
    <source>
        <dbReference type="SAM" id="MobiDB-lite"/>
    </source>
</evidence>
<dbReference type="Pfam" id="PF10146">
    <property type="entry name" value="zf-C4H2"/>
    <property type="match status" value="1"/>
</dbReference>
<dbReference type="PROSITE" id="PS51896">
    <property type="entry name" value="ZF_C4H2"/>
    <property type="match status" value="1"/>
</dbReference>
<dbReference type="PANTHER" id="PTHR31058:SF10">
    <property type="entry name" value="C4H2-TYPE DOMAIN-CONTAINING PROTEIN"/>
    <property type="match status" value="1"/>
</dbReference>
<keyword evidence="1" id="KW-0175">Coiled coil</keyword>
<sequence length="253" mass="28942">MTTASPIMGSESTVFLSMADMNRIQAARLKYEEYIAKRDELCDEIRELENNEKSLKEMAKTIEDLNREKEEHSEIIQTINQDKSVLEREIAEAESEKKEKESKIAKRYEILIRSMEMTNEKLKETGLDISLTHDDLPQTHIKIEPSTTPATPIITGGLPPSFANINFNQLFQPMFLDQLKGFGQSPAAAQFRPPPHMAAAMQQHQMKITDHQSPPMKTCQSCYQQIHRNAPICPMCKSKSRSKNPKKPKRKEI</sequence>
<protein>
    <submittedName>
        <fullName evidence="5">C4H2-type domain-containing protein</fullName>
    </submittedName>
</protein>
<dbReference type="Proteomes" id="UP000095282">
    <property type="component" value="Unplaced"/>
</dbReference>
<dbReference type="AlphaFoldDB" id="A0A1I7UCA6"/>
<evidence type="ECO:0000313" key="5">
    <source>
        <dbReference type="WBParaSite" id="Csp11.Scaffold629.g7887.t1"/>
    </source>
</evidence>
<dbReference type="PANTHER" id="PTHR31058">
    <property type="entry name" value="ZINC FINGER C4H2 DOMAIN-CONTAINING PROTEIN"/>
    <property type="match status" value="1"/>
</dbReference>
<dbReference type="STRING" id="1561998.A0A1I7UCA6"/>
<dbReference type="InterPro" id="IPR044069">
    <property type="entry name" value="ZF_C4H2"/>
</dbReference>
<feature type="region of interest" description="Disordered" evidence="2">
    <location>
        <begin position="234"/>
        <end position="253"/>
    </location>
</feature>
<organism evidence="4 5">
    <name type="scientific">Caenorhabditis tropicalis</name>
    <dbReference type="NCBI Taxonomy" id="1561998"/>
    <lineage>
        <taxon>Eukaryota</taxon>
        <taxon>Metazoa</taxon>
        <taxon>Ecdysozoa</taxon>
        <taxon>Nematoda</taxon>
        <taxon>Chromadorea</taxon>
        <taxon>Rhabditida</taxon>
        <taxon>Rhabditina</taxon>
        <taxon>Rhabditomorpha</taxon>
        <taxon>Rhabditoidea</taxon>
        <taxon>Rhabditidae</taxon>
        <taxon>Peloderinae</taxon>
        <taxon>Caenorhabditis</taxon>
    </lineage>
</organism>
<accession>A0A1I7UCA6</accession>
<dbReference type="WBParaSite" id="Csp11.Scaffold629.g7887.t1">
    <property type="protein sequence ID" value="Csp11.Scaffold629.g7887.t1"/>
    <property type="gene ID" value="Csp11.Scaffold629.g7887"/>
</dbReference>
<evidence type="ECO:0000256" key="1">
    <source>
        <dbReference type="SAM" id="Coils"/>
    </source>
</evidence>
<dbReference type="GO" id="GO:0045666">
    <property type="term" value="P:positive regulation of neuron differentiation"/>
    <property type="evidence" value="ECO:0007669"/>
    <property type="project" value="TreeGrafter"/>
</dbReference>
<evidence type="ECO:0000259" key="3">
    <source>
        <dbReference type="PROSITE" id="PS51896"/>
    </source>
</evidence>
<dbReference type="GO" id="GO:0005634">
    <property type="term" value="C:nucleus"/>
    <property type="evidence" value="ECO:0007669"/>
    <property type="project" value="TreeGrafter"/>
</dbReference>
<dbReference type="InterPro" id="IPR018482">
    <property type="entry name" value="Znf-C4H2"/>
</dbReference>
<feature type="domain" description="C4H2-type" evidence="3">
    <location>
        <begin position="211"/>
        <end position="253"/>
    </location>
</feature>